<feature type="region of interest" description="Disordered" evidence="1">
    <location>
        <begin position="403"/>
        <end position="425"/>
    </location>
</feature>
<dbReference type="InterPro" id="IPR005514">
    <property type="entry name" value="DUF316"/>
</dbReference>
<dbReference type="PANTHER" id="PTHR22596:SF3">
    <property type="entry name" value="PEPTIDASE S1 DOMAIN-CONTAINING PROTEIN"/>
    <property type="match status" value="1"/>
</dbReference>
<dbReference type="Gene3D" id="2.40.10.10">
    <property type="entry name" value="Trypsin-like serine proteases"/>
    <property type="match status" value="1"/>
</dbReference>
<dbReference type="GeneID" id="179133"/>
<dbReference type="AGR" id="WB:WBGene00017785"/>
<evidence type="ECO:0000313" key="4">
    <source>
        <dbReference type="EMBL" id="CCD65088.1"/>
    </source>
</evidence>
<dbReference type="PhylomeDB" id="O76652"/>
<dbReference type="KEGG" id="cel:CELE_F25E5.4"/>
<reference evidence="4 5" key="1">
    <citation type="journal article" date="1998" name="Science">
        <title>Genome sequence of the nematode C. elegans: a platform for investigating biology.</title>
        <authorList>
            <consortium name="The C. elegans sequencing consortium"/>
            <person name="Sulson J.E."/>
            <person name="Waterston R."/>
        </authorList>
    </citation>
    <scope>NUCLEOTIDE SEQUENCE [LARGE SCALE GENOMIC DNA]</scope>
    <source>
        <strain evidence="4 5">Bristol N2</strain>
    </source>
</reference>
<organism evidence="4 5">
    <name type="scientific">Caenorhabditis elegans</name>
    <dbReference type="NCBI Taxonomy" id="6239"/>
    <lineage>
        <taxon>Eukaryota</taxon>
        <taxon>Metazoa</taxon>
        <taxon>Ecdysozoa</taxon>
        <taxon>Nematoda</taxon>
        <taxon>Chromadorea</taxon>
        <taxon>Rhabditida</taxon>
        <taxon>Rhabditina</taxon>
        <taxon>Rhabditomorpha</taxon>
        <taxon>Rhabditoidea</taxon>
        <taxon>Rhabditidae</taxon>
        <taxon>Peloderinae</taxon>
        <taxon>Caenorhabditis</taxon>
    </lineage>
</organism>
<feature type="region of interest" description="Disordered" evidence="1">
    <location>
        <begin position="291"/>
        <end position="351"/>
    </location>
</feature>
<protein>
    <submittedName>
        <fullName evidence="4">Peptidase S1 domain-containing protein</fullName>
    </submittedName>
</protein>
<dbReference type="eggNOG" id="KOG3627">
    <property type="taxonomic scope" value="Eukaryota"/>
</dbReference>
<proteinExistence type="predicted"/>
<feature type="chain" id="PRO_5004160608" evidence="2">
    <location>
        <begin position="18"/>
        <end position="425"/>
    </location>
</feature>
<feature type="domain" description="Peptidase S1" evidence="3">
    <location>
        <begin position="41"/>
        <end position="289"/>
    </location>
</feature>
<dbReference type="SUPFAM" id="SSF50494">
    <property type="entry name" value="Trypsin-like serine proteases"/>
    <property type="match status" value="1"/>
</dbReference>
<dbReference type="PaxDb" id="6239-F25E5.4"/>
<accession>O76652</accession>
<gene>
    <name evidence="4 6" type="primary">try-12</name>
    <name evidence="4" type="ORF">CELE_F25E5.4</name>
    <name evidence="6" type="ORF">F25E5.4</name>
</gene>
<dbReference type="SMR" id="O76652"/>
<dbReference type="GO" id="GO:0006508">
    <property type="term" value="P:proteolysis"/>
    <property type="evidence" value="ECO:0007669"/>
    <property type="project" value="InterPro"/>
</dbReference>
<dbReference type="PANTHER" id="PTHR22596">
    <property type="entry name" value="TRYPSIN-LIKE PROTEASE PROTEIN 6"/>
    <property type="match status" value="1"/>
</dbReference>
<dbReference type="HOGENOM" id="CLU_049497_0_0_1"/>
<dbReference type="PROSITE" id="PS50240">
    <property type="entry name" value="TRYPSIN_DOM"/>
    <property type="match status" value="1"/>
</dbReference>
<dbReference type="Proteomes" id="UP000001940">
    <property type="component" value="Chromosome V"/>
</dbReference>
<dbReference type="STRING" id="6239.F25E5.4.1"/>
<sequence length="425" mass="47042">MKVSLLVLTILFTAVCAGKLDEKHNEILQLKCGIKGSQREFINGDTARPGDHPWAVSVYVKANTTSKNGVFLGPGTLISARHVLTFNSIKVVDGKRRILGQEEVNGACNGNHFELSQDEMYHFDYDFEHFKNFDSKRDFKNTIASVYIINGCQSSPPPATLLMFELKESALHNKKGYPVCISNSPKHFDASDFEVFGLNQQGRLVSGAFAPTNCTATAPFSCAHAVKQNQGLCSGDFGGSAVSRIDNRFTMLGFFAQGNKNCKAKPETLEAFKFLNIGYYREEICEVTGICTPSPPSPEESTTLSPSELIPGESTDTPPSSKTDVPEGTTEQEFFTEGPASTDHSISTTDQRERLKTSFSLKNQHLQLFHLLQTCPREPLSKNFSQKNQSLHLTQLLLPSPREQLQKKSSRKIPCPHMSLPEQLK</sequence>
<evidence type="ECO:0000313" key="5">
    <source>
        <dbReference type="Proteomes" id="UP000001940"/>
    </source>
</evidence>
<keyword evidence="2" id="KW-0732">Signal</keyword>
<dbReference type="IntAct" id="O76652">
    <property type="interactions" value="1"/>
</dbReference>
<name>O76652_CAEEL</name>
<dbReference type="CTD" id="179133"/>
<dbReference type="InterPro" id="IPR001254">
    <property type="entry name" value="Trypsin_dom"/>
</dbReference>
<dbReference type="UCSC" id="F25E5.4">
    <property type="organism name" value="c. elegans"/>
</dbReference>
<dbReference type="AlphaFoldDB" id="O76652"/>
<evidence type="ECO:0000313" key="6">
    <source>
        <dbReference type="WormBase" id="F25E5.4"/>
    </source>
</evidence>
<evidence type="ECO:0000259" key="3">
    <source>
        <dbReference type="PROSITE" id="PS50240"/>
    </source>
</evidence>
<keyword evidence="5" id="KW-1185">Reference proteome</keyword>
<feature type="compositionally biased region" description="Polar residues" evidence="1">
    <location>
        <begin position="314"/>
        <end position="323"/>
    </location>
</feature>
<dbReference type="Pfam" id="PF03761">
    <property type="entry name" value="DUF316"/>
    <property type="match status" value="1"/>
</dbReference>
<dbReference type="InterPro" id="IPR043504">
    <property type="entry name" value="Peptidase_S1_PA_chymotrypsin"/>
</dbReference>
<dbReference type="RefSeq" id="NP_001379698.1">
    <property type="nucleotide sequence ID" value="NM_001392547.1"/>
</dbReference>
<dbReference type="Bgee" id="WBGene00017785">
    <property type="expression patterns" value="Expressed in adult organism and 1 other cell type or tissue"/>
</dbReference>
<dbReference type="OMA" id="EFPVYGM"/>
<dbReference type="EMBL" id="BX284605">
    <property type="protein sequence ID" value="CCD65088.1"/>
    <property type="molecule type" value="Genomic_DNA"/>
</dbReference>
<feature type="signal peptide" evidence="2">
    <location>
        <begin position="1"/>
        <end position="17"/>
    </location>
</feature>
<evidence type="ECO:0000256" key="1">
    <source>
        <dbReference type="SAM" id="MobiDB-lite"/>
    </source>
</evidence>
<dbReference type="WormBase" id="F25E5.4">
    <property type="protein sequence ID" value="CE32873"/>
    <property type="gene ID" value="WBGene00017785"/>
    <property type="gene designation" value="try-12"/>
</dbReference>
<feature type="compositionally biased region" description="Low complexity" evidence="1">
    <location>
        <begin position="327"/>
        <end position="338"/>
    </location>
</feature>
<dbReference type="InterPro" id="IPR009003">
    <property type="entry name" value="Peptidase_S1_PA"/>
</dbReference>
<dbReference type="InParanoid" id="O76652"/>
<evidence type="ECO:0000256" key="2">
    <source>
        <dbReference type="SAM" id="SignalP"/>
    </source>
</evidence>
<feature type="compositionally biased region" description="Low complexity" evidence="1">
    <location>
        <begin position="299"/>
        <end position="309"/>
    </location>
</feature>
<dbReference type="GO" id="GO:0004252">
    <property type="term" value="F:serine-type endopeptidase activity"/>
    <property type="evidence" value="ECO:0007669"/>
    <property type="project" value="InterPro"/>
</dbReference>
<dbReference type="OrthoDB" id="5820495at2759"/>